<comment type="caution">
    <text evidence="1">The sequence shown here is derived from an EMBL/GenBank/DDBJ whole genome shotgun (WGS) entry which is preliminary data.</text>
</comment>
<organism evidence="1 2">
    <name type="scientific">Ensete ventricosum</name>
    <name type="common">Abyssinian banana</name>
    <name type="synonym">Musa ensete</name>
    <dbReference type="NCBI Taxonomy" id="4639"/>
    <lineage>
        <taxon>Eukaryota</taxon>
        <taxon>Viridiplantae</taxon>
        <taxon>Streptophyta</taxon>
        <taxon>Embryophyta</taxon>
        <taxon>Tracheophyta</taxon>
        <taxon>Spermatophyta</taxon>
        <taxon>Magnoliopsida</taxon>
        <taxon>Liliopsida</taxon>
        <taxon>Zingiberales</taxon>
        <taxon>Musaceae</taxon>
        <taxon>Ensete</taxon>
    </lineage>
</organism>
<evidence type="ECO:0000313" key="2">
    <source>
        <dbReference type="Proteomes" id="UP001222027"/>
    </source>
</evidence>
<protein>
    <submittedName>
        <fullName evidence="1">Uncharacterized protein</fullName>
    </submittedName>
</protein>
<dbReference type="Proteomes" id="UP001222027">
    <property type="component" value="Unassembled WGS sequence"/>
</dbReference>
<dbReference type="EMBL" id="JAQQAF010000007">
    <property type="protein sequence ID" value="KAJ8470818.1"/>
    <property type="molecule type" value="Genomic_DNA"/>
</dbReference>
<accession>A0AAV8QBX1</accession>
<proteinExistence type="predicted"/>
<name>A0AAV8QBX1_ENSVE</name>
<sequence length="106" mass="11410">MCSDPGVCTHEAPSVTMKSKENSIILNTNFASPIRGGSCPGCREIHTEGTDWPREDEACVAALQQWPPSSPPCQVPPIKALRCPRAPLDSHRRSSVCLGLGREVEG</sequence>
<keyword evidence="2" id="KW-1185">Reference proteome</keyword>
<reference evidence="1 2" key="1">
    <citation type="submission" date="2022-12" db="EMBL/GenBank/DDBJ databases">
        <title>Chromosome-scale assembly of the Ensete ventricosum genome.</title>
        <authorList>
            <person name="Dussert Y."/>
            <person name="Stocks J."/>
            <person name="Wendawek A."/>
            <person name="Woldeyes F."/>
            <person name="Nichols R.A."/>
            <person name="Borrell J.S."/>
        </authorList>
    </citation>
    <scope>NUCLEOTIDE SEQUENCE [LARGE SCALE GENOMIC DNA]</scope>
    <source>
        <strain evidence="2">cv. Maze</strain>
        <tissue evidence="1">Seeds</tissue>
    </source>
</reference>
<gene>
    <name evidence="1" type="ORF">OPV22_025161</name>
</gene>
<evidence type="ECO:0000313" key="1">
    <source>
        <dbReference type="EMBL" id="KAJ8470818.1"/>
    </source>
</evidence>
<dbReference type="AlphaFoldDB" id="A0AAV8QBX1"/>